<protein>
    <submittedName>
        <fullName evidence="1">Uncharacterized protein</fullName>
    </submittedName>
</protein>
<organism evidence="1 2">
    <name type="scientific">Campylobacter fetus</name>
    <dbReference type="NCBI Taxonomy" id="196"/>
    <lineage>
        <taxon>Bacteria</taxon>
        <taxon>Pseudomonadati</taxon>
        <taxon>Campylobacterota</taxon>
        <taxon>Epsilonproteobacteria</taxon>
        <taxon>Campylobacterales</taxon>
        <taxon>Campylobacteraceae</taxon>
        <taxon>Campylobacter</taxon>
    </lineage>
</organism>
<evidence type="ECO:0000313" key="1">
    <source>
        <dbReference type="EMBL" id="EAI8860062.1"/>
    </source>
</evidence>
<comment type="caution">
    <text evidence="1">The sequence shown here is derived from an EMBL/GenBank/DDBJ whole genome shotgun (WGS) entry which is preliminary data.</text>
</comment>
<reference evidence="1 2" key="1">
    <citation type="submission" date="2018-06" db="EMBL/GenBank/DDBJ databases">
        <authorList>
            <consortium name="PulseNet: The National Subtyping Network for Foodborne Disease Surveillance"/>
            <person name="Tarr C.L."/>
            <person name="Trees E."/>
            <person name="Katz L.S."/>
            <person name="Carleton-Romer H.A."/>
            <person name="Stroika S."/>
            <person name="Kucerova Z."/>
            <person name="Roache K.F."/>
            <person name="Sabol A.L."/>
            <person name="Besser J."/>
            <person name="Gerner-Smidt P."/>
        </authorList>
    </citation>
    <scope>NUCLEOTIDE SEQUENCE [LARGE SCALE GENOMIC DNA]</scope>
    <source>
        <strain evidence="1 2">PNUSAC001503</strain>
    </source>
</reference>
<name>A0A825BIX0_CAMFE</name>
<dbReference type="RefSeq" id="WP_010404198.1">
    <property type="nucleotide sequence ID" value="NZ_CBCUYW010000064.1"/>
</dbReference>
<gene>
    <name evidence="1" type="ORF">CX802_09530</name>
</gene>
<proteinExistence type="predicted"/>
<dbReference type="AlphaFoldDB" id="A0A825BIX0"/>
<dbReference type="EMBL" id="AABTCC010000069">
    <property type="protein sequence ID" value="EAI8860062.1"/>
    <property type="molecule type" value="Genomic_DNA"/>
</dbReference>
<keyword evidence="2" id="KW-1185">Reference proteome</keyword>
<evidence type="ECO:0000313" key="2">
    <source>
        <dbReference type="Proteomes" id="UP000535509"/>
    </source>
</evidence>
<dbReference type="Proteomes" id="UP000535509">
    <property type="component" value="Unassembled WGS sequence"/>
</dbReference>
<accession>A0A825BIX0</accession>
<sequence length="68" mass="8154">MCYMMEKEIEKEKKSKRLSDLAEILSDLDEMIDELCEAIEVEDEEEIYKSAKELVEYYIKTKKKLNLD</sequence>